<proteinExistence type="predicted"/>
<dbReference type="PROSITE" id="PS51257">
    <property type="entry name" value="PROKAR_LIPOPROTEIN"/>
    <property type="match status" value="1"/>
</dbReference>
<dbReference type="InterPro" id="IPR025316">
    <property type="entry name" value="DUF4221"/>
</dbReference>
<evidence type="ECO:0008006" key="2">
    <source>
        <dbReference type="Google" id="ProtNLM"/>
    </source>
</evidence>
<organism evidence="1">
    <name type="scientific">Bacteroides intestinalis</name>
    <dbReference type="NCBI Taxonomy" id="329854"/>
    <lineage>
        <taxon>Bacteria</taxon>
        <taxon>Pseudomonadati</taxon>
        <taxon>Bacteroidota</taxon>
        <taxon>Bacteroidia</taxon>
        <taxon>Bacteroidales</taxon>
        <taxon>Bacteroidaceae</taxon>
        <taxon>Bacteroides</taxon>
    </lineage>
</organism>
<dbReference type="RefSeq" id="WP_138291075.1">
    <property type="nucleotide sequence ID" value="NZ_BAABZC010000001.1"/>
</dbReference>
<dbReference type="Pfam" id="PF13970">
    <property type="entry name" value="DUF4221"/>
    <property type="match status" value="1"/>
</dbReference>
<sequence>MRKILLFLSFCILISCKNEKSSNLYSYNLKATGSVKSFTLDSDVRYNAFYLYTFKDDKGKEYLSFLNYRTNQILFYDLKTTDFLFKLDLDSEGPNGIVQASGFYIKDFDNIYMSSYAYSGLIRVDTSSHIVQKIPYGTTDKGYNVVPSYTPSLHPYIPPIIIDGKIYITQQNAVQFSPATKTPLSVAIDTVQKKCEGLPLTYGILTDEELRANDTGFSRIFNGEDFVYSFYVNEDIIIASVDHSKVRRIKVKSKYIESPTGIQERSEQGPKLNLELARYGDLVYDPYREVYYRFVYPKTSLEDNIRWWGKSVYGRKLFSVIILNKEFEIIGETLFPEAIYNSYVFFVHKDGLYISRDYQMLYGQSEDYMTFELFNLVEGDV</sequence>
<gene>
    <name evidence="1" type="ORF">BILFYP9_04469</name>
</gene>
<dbReference type="EMBL" id="CACRSU010000048">
    <property type="protein sequence ID" value="VYT50993.1"/>
    <property type="molecule type" value="Genomic_DNA"/>
</dbReference>
<evidence type="ECO:0000313" key="1">
    <source>
        <dbReference type="EMBL" id="VYT50993.1"/>
    </source>
</evidence>
<dbReference type="AlphaFoldDB" id="A0A6N2XAB4"/>
<name>A0A6N2XAB4_9BACE</name>
<protein>
    <recommendedName>
        <fullName evidence="2">DUF4221 domain-containing protein</fullName>
    </recommendedName>
</protein>
<accession>A0A6N2XAB4</accession>
<reference evidence="1" key="1">
    <citation type="submission" date="2019-11" db="EMBL/GenBank/DDBJ databases">
        <authorList>
            <person name="Feng L."/>
        </authorList>
    </citation>
    <scope>NUCLEOTIDE SEQUENCE</scope>
    <source>
        <strain evidence="1">BintestinalisLFYP9</strain>
    </source>
</reference>